<reference evidence="3" key="1">
    <citation type="submission" date="2016-01" db="EMBL/GenBank/DDBJ databases">
        <title>Complete genome of Planococcus rifietoensis type strain M8.</title>
        <authorList>
            <person name="See-Too W.S."/>
        </authorList>
    </citation>
    <scope>NUCLEOTIDE SEQUENCE [LARGE SCALE GENOMIC DNA]</scope>
    <source>
        <strain evidence="3">M8</strain>
    </source>
</reference>
<dbReference type="Proteomes" id="UP000067683">
    <property type="component" value="Chromosome"/>
</dbReference>
<accession>A0A0U2YY07</accession>
<keyword evidence="1" id="KW-0812">Transmembrane</keyword>
<evidence type="ECO:0000256" key="1">
    <source>
        <dbReference type="SAM" id="Phobius"/>
    </source>
</evidence>
<dbReference type="KEGG" id="prt:AUC31_15015"/>
<dbReference type="EMBL" id="CP013659">
    <property type="protein sequence ID" value="ALS76430.1"/>
    <property type="molecule type" value="Genomic_DNA"/>
</dbReference>
<name>A0A0U2YY07_9BACL</name>
<keyword evidence="1" id="KW-0472">Membrane</keyword>
<keyword evidence="4" id="KW-1185">Reference proteome</keyword>
<dbReference type="InterPro" id="IPR025424">
    <property type="entry name" value="YrhK_domain"/>
</dbReference>
<dbReference type="Pfam" id="PF14145">
    <property type="entry name" value="YrhK"/>
    <property type="match status" value="1"/>
</dbReference>
<feature type="domain" description="YrhK" evidence="2">
    <location>
        <begin position="25"/>
        <end position="79"/>
    </location>
</feature>
<evidence type="ECO:0000259" key="2">
    <source>
        <dbReference type="Pfam" id="PF14145"/>
    </source>
</evidence>
<dbReference type="AlphaFoldDB" id="A0A0U2YY07"/>
<evidence type="ECO:0000313" key="4">
    <source>
        <dbReference type="Proteomes" id="UP000067683"/>
    </source>
</evidence>
<sequence length="99" mass="11802">MTQKDENNRSEIDISSKNHELFIRNRYKFYYNINDVLIAVWFIIGSILFFWKETETIAIWFFLLGSIELLVRPLMRIFSEVHLKNIRSGKAGSGEDTRR</sequence>
<dbReference type="RefSeq" id="WP_058383132.1">
    <property type="nucleotide sequence ID" value="NZ_CP013659.2"/>
</dbReference>
<proteinExistence type="predicted"/>
<evidence type="ECO:0000313" key="3">
    <source>
        <dbReference type="EMBL" id="ALS76430.1"/>
    </source>
</evidence>
<keyword evidence="1" id="KW-1133">Transmembrane helix</keyword>
<feature type="transmembrane region" description="Helical" evidence="1">
    <location>
        <begin position="29"/>
        <end position="51"/>
    </location>
</feature>
<organism evidence="3 4">
    <name type="scientific">Planococcus rifietoensis</name>
    <dbReference type="NCBI Taxonomy" id="200991"/>
    <lineage>
        <taxon>Bacteria</taxon>
        <taxon>Bacillati</taxon>
        <taxon>Bacillota</taxon>
        <taxon>Bacilli</taxon>
        <taxon>Bacillales</taxon>
        <taxon>Caryophanaceae</taxon>
        <taxon>Planococcus</taxon>
    </lineage>
</organism>
<protein>
    <recommendedName>
        <fullName evidence="2">YrhK domain-containing protein</fullName>
    </recommendedName>
</protein>
<feature type="transmembrane region" description="Helical" evidence="1">
    <location>
        <begin position="57"/>
        <end position="75"/>
    </location>
</feature>
<gene>
    <name evidence="3" type="ORF">AUC31_15015</name>
</gene>
<dbReference type="OrthoDB" id="2135402at2"/>